<name>A0A4Z0Y545_9PEZI</name>
<proteinExistence type="predicted"/>
<evidence type="ECO:0000313" key="1">
    <source>
        <dbReference type="EMBL" id="TGJ78904.1"/>
    </source>
</evidence>
<evidence type="ECO:0008006" key="3">
    <source>
        <dbReference type="Google" id="ProtNLM"/>
    </source>
</evidence>
<dbReference type="AlphaFoldDB" id="A0A4Z0Y545"/>
<evidence type="ECO:0000313" key="2">
    <source>
        <dbReference type="Proteomes" id="UP000297716"/>
    </source>
</evidence>
<gene>
    <name evidence="1" type="ORF">E0Z10_g9866</name>
</gene>
<dbReference type="STRING" id="37992.A0A4Z0Y545"/>
<comment type="caution">
    <text evidence="1">The sequence shown here is derived from an EMBL/GenBank/DDBJ whole genome shotgun (WGS) entry which is preliminary data.</text>
</comment>
<protein>
    <recommendedName>
        <fullName evidence="3">Esterase</fullName>
    </recommendedName>
</protein>
<dbReference type="EMBL" id="SKBN01000335">
    <property type="protein sequence ID" value="TGJ78904.1"/>
    <property type="molecule type" value="Genomic_DNA"/>
</dbReference>
<reference evidence="1 2" key="1">
    <citation type="submission" date="2019-03" db="EMBL/GenBank/DDBJ databases">
        <title>Draft genome sequence of Xylaria hypoxylon DSM 108379, a ubiquitous saprotrophic-parasitic fungi on hardwood.</title>
        <authorList>
            <person name="Buettner E."/>
            <person name="Leonhardt S."/>
            <person name="Gebauer A.M."/>
            <person name="Liers C."/>
            <person name="Hofrichter M."/>
            <person name="Kellner H."/>
        </authorList>
    </citation>
    <scope>NUCLEOTIDE SEQUENCE [LARGE SCALE GENOMIC DNA]</scope>
    <source>
        <strain evidence="1 2">DSM 108379</strain>
    </source>
</reference>
<organism evidence="1 2">
    <name type="scientific">Xylaria hypoxylon</name>
    <dbReference type="NCBI Taxonomy" id="37992"/>
    <lineage>
        <taxon>Eukaryota</taxon>
        <taxon>Fungi</taxon>
        <taxon>Dikarya</taxon>
        <taxon>Ascomycota</taxon>
        <taxon>Pezizomycotina</taxon>
        <taxon>Sordariomycetes</taxon>
        <taxon>Xylariomycetidae</taxon>
        <taxon>Xylariales</taxon>
        <taxon>Xylariaceae</taxon>
        <taxon>Xylaria</taxon>
    </lineage>
</organism>
<keyword evidence="2" id="KW-1185">Reference proteome</keyword>
<sequence length="118" mass="12574">MSLLLGAQNTDPRDGTVFCPFEQRIGAGVLFDSTGNGGTGVSENGRKLLPFYGLDFSTMHAPTLTIGSEDGFGPHLTIRGANWHWDSYTNGYGSKDLLRVKGGHHGFGGISGWDAVET</sequence>
<dbReference type="OrthoDB" id="2363873at2759"/>
<dbReference type="Proteomes" id="UP000297716">
    <property type="component" value="Unassembled WGS sequence"/>
</dbReference>
<accession>A0A4Z0Y545</accession>